<evidence type="ECO:0000313" key="1">
    <source>
        <dbReference type="EMBL" id="GFT34814.1"/>
    </source>
</evidence>
<dbReference type="Proteomes" id="UP000887013">
    <property type="component" value="Unassembled WGS sequence"/>
</dbReference>
<dbReference type="AlphaFoldDB" id="A0A8X6NUE4"/>
<protein>
    <submittedName>
        <fullName evidence="1">Uncharacterized protein</fullName>
    </submittedName>
</protein>
<keyword evidence="2" id="KW-1185">Reference proteome</keyword>
<evidence type="ECO:0000313" key="2">
    <source>
        <dbReference type="Proteomes" id="UP000887013"/>
    </source>
</evidence>
<organism evidence="1 2">
    <name type="scientific">Nephila pilipes</name>
    <name type="common">Giant wood spider</name>
    <name type="synonym">Nephila maculata</name>
    <dbReference type="NCBI Taxonomy" id="299642"/>
    <lineage>
        <taxon>Eukaryota</taxon>
        <taxon>Metazoa</taxon>
        <taxon>Ecdysozoa</taxon>
        <taxon>Arthropoda</taxon>
        <taxon>Chelicerata</taxon>
        <taxon>Arachnida</taxon>
        <taxon>Araneae</taxon>
        <taxon>Araneomorphae</taxon>
        <taxon>Entelegynae</taxon>
        <taxon>Araneoidea</taxon>
        <taxon>Nephilidae</taxon>
        <taxon>Nephila</taxon>
    </lineage>
</organism>
<accession>A0A8X6NUE4</accession>
<name>A0A8X6NUE4_NEPPI</name>
<dbReference type="OrthoDB" id="10385894at2759"/>
<proteinExistence type="predicted"/>
<comment type="caution">
    <text evidence="1">The sequence shown here is derived from an EMBL/GenBank/DDBJ whole genome shotgun (WGS) entry which is preliminary data.</text>
</comment>
<dbReference type="EMBL" id="BMAW01062189">
    <property type="protein sequence ID" value="GFT34814.1"/>
    <property type="molecule type" value="Genomic_DNA"/>
</dbReference>
<sequence length="87" mass="10236">MSYIERYQMIVHRLFCLQQNWDFTSFFGRGVRLFLSLFNGPQMSRLLRHTDAPTSVTTCARVERRFPWSNFKPSNVLPSSFKAGEDI</sequence>
<reference evidence="1" key="1">
    <citation type="submission" date="2020-08" db="EMBL/GenBank/DDBJ databases">
        <title>Multicomponent nature underlies the extraordinary mechanical properties of spider dragline silk.</title>
        <authorList>
            <person name="Kono N."/>
            <person name="Nakamura H."/>
            <person name="Mori M."/>
            <person name="Yoshida Y."/>
            <person name="Ohtoshi R."/>
            <person name="Malay A.D."/>
            <person name="Moran D.A.P."/>
            <person name="Tomita M."/>
            <person name="Numata K."/>
            <person name="Arakawa K."/>
        </authorList>
    </citation>
    <scope>NUCLEOTIDE SEQUENCE</scope>
</reference>
<gene>
    <name evidence="1" type="ORF">NPIL_625881</name>
</gene>